<sequence length="187" mass="21020">MPAGKSMDSKVCRLPKQFGWNTTVHTAQMISIKVFIFLCLTAISPSYGPPPPTTEKKMSCYVCFQCDRNFDPKTAYTKDRCKACATAVFELVNGERVEDRLCVDFDDVVEEHIITDSKHPMLPLKASRKYCFTNLCNSKLNVPVTDACSFYTPYSGVCRAISTWTTFLLPSLIILFTEPGKNNALFL</sequence>
<dbReference type="Proteomes" id="UP001497525">
    <property type="component" value="Unassembled WGS sequence"/>
</dbReference>
<protein>
    <submittedName>
        <fullName evidence="1">Uncharacterized protein</fullName>
    </submittedName>
</protein>
<comment type="caution">
    <text evidence="1">The sequence shown here is derived from an EMBL/GenBank/DDBJ whole genome shotgun (WGS) entry which is preliminary data.</text>
</comment>
<proteinExistence type="predicted"/>
<gene>
    <name evidence="1" type="ORF">CDAUBV1_LOCUS15757</name>
</gene>
<dbReference type="AlphaFoldDB" id="A0AAV2TUB7"/>
<name>A0AAV2TUB7_CALDB</name>
<dbReference type="EMBL" id="CAXLJL010000723">
    <property type="protein sequence ID" value="CAL5140438.1"/>
    <property type="molecule type" value="Genomic_DNA"/>
</dbReference>
<reference evidence="1" key="1">
    <citation type="submission" date="2024-06" db="EMBL/GenBank/DDBJ databases">
        <authorList>
            <person name="Liu X."/>
            <person name="Lenzi L."/>
            <person name="Haldenby T S."/>
            <person name="Uol C."/>
        </authorList>
    </citation>
    <scope>NUCLEOTIDE SEQUENCE</scope>
</reference>
<accession>A0AAV2TUB7</accession>
<evidence type="ECO:0000313" key="1">
    <source>
        <dbReference type="EMBL" id="CAL5140438.1"/>
    </source>
</evidence>
<evidence type="ECO:0000313" key="2">
    <source>
        <dbReference type="Proteomes" id="UP001497525"/>
    </source>
</evidence>
<organism evidence="1 2">
    <name type="scientific">Calicophoron daubneyi</name>
    <name type="common">Rumen fluke</name>
    <name type="synonym">Paramphistomum daubneyi</name>
    <dbReference type="NCBI Taxonomy" id="300641"/>
    <lineage>
        <taxon>Eukaryota</taxon>
        <taxon>Metazoa</taxon>
        <taxon>Spiralia</taxon>
        <taxon>Lophotrochozoa</taxon>
        <taxon>Platyhelminthes</taxon>
        <taxon>Trematoda</taxon>
        <taxon>Digenea</taxon>
        <taxon>Plagiorchiida</taxon>
        <taxon>Pronocephalata</taxon>
        <taxon>Paramphistomoidea</taxon>
        <taxon>Paramphistomidae</taxon>
        <taxon>Calicophoron</taxon>
    </lineage>
</organism>